<evidence type="ECO:0000256" key="8">
    <source>
        <dbReference type="RuleBase" id="RU280814"/>
    </source>
</evidence>
<evidence type="ECO:0000256" key="2">
    <source>
        <dbReference type="ARBA" id="ARBA00009671"/>
    </source>
</evidence>
<feature type="region of interest" description="Disordered" evidence="9">
    <location>
        <begin position="567"/>
        <end position="586"/>
    </location>
</feature>
<feature type="transmembrane region" description="Helical" evidence="8">
    <location>
        <begin position="1124"/>
        <end position="1147"/>
    </location>
</feature>
<feature type="transmembrane region" description="Helical" evidence="8">
    <location>
        <begin position="900"/>
        <end position="926"/>
    </location>
</feature>
<reference evidence="12 13" key="1">
    <citation type="submission" date="2021-04" db="EMBL/GenBank/DDBJ databases">
        <authorList>
            <person name="Bliznina A."/>
        </authorList>
    </citation>
    <scope>NUCLEOTIDE SEQUENCE [LARGE SCALE GENOMIC DNA]</scope>
</reference>
<feature type="transmembrane region" description="Helical" evidence="8">
    <location>
        <begin position="1181"/>
        <end position="1199"/>
    </location>
</feature>
<evidence type="ECO:0000256" key="6">
    <source>
        <dbReference type="ARBA" id="ARBA00023136"/>
    </source>
</evidence>
<feature type="compositionally biased region" description="Polar residues" evidence="9">
    <location>
        <begin position="75"/>
        <end position="85"/>
    </location>
</feature>
<feature type="compositionally biased region" description="Low complexity" evidence="9">
    <location>
        <begin position="120"/>
        <end position="133"/>
    </location>
</feature>
<dbReference type="Proteomes" id="UP001158576">
    <property type="component" value="Chromosome 1"/>
</dbReference>
<protein>
    <recommendedName>
        <fullName evidence="8">Anoctamin</fullName>
    </recommendedName>
</protein>
<feature type="domain" description="Anoctamin dimerisation" evidence="11">
    <location>
        <begin position="460"/>
        <end position="735"/>
    </location>
</feature>
<dbReference type="InterPro" id="IPR007632">
    <property type="entry name" value="Anoctamin"/>
</dbReference>
<feature type="compositionally biased region" description="Low complexity" evidence="9">
    <location>
        <begin position="308"/>
        <end position="322"/>
    </location>
</feature>
<feature type="transmembrane region" description="Helical" evidence="8">
    <location>
        <begin position="1274"/>
        <end position="1295"/>
    </location>
</feature>
<feature type="compositionally biased region" description="Polar residues" evidence="9">
    <location>
        <begin position="224"/>
        <end position="244"/>
    </location>
</feature>
<dbReference type="PANTHER" id="PTHR12308:SF84">
    <property type="entry name" value="ANOCTAMIN"/>
    <property type="match status" value="1"/>
</dbReference>
<feature type="transmembrane region" description="Helical" evidence="8">
    <location>
        <begin position="994"/>
        <end position="1015"/>
    </location>
</feature>
<keyword evidence="7" id="KW-0325">Glycoprotein</keyword>
<evidence type="ECO:0000256" key="7">
    <source>
        <dbReference type="ARBA" id="ARBA00023180"/>
    </source>
</evidence>
<sequence length="1330" mass="149362">MQSMKLLNISSSSESDDSPAAIPKFNPGPKSNASGPKSLAMASMMQTLNDSSSSDSDSDSEMRPGPNASKLKMNETISPTKTSDGPTKPAFTGPASMSSKLNSMMDSSSDSDSSGDEIAVVTSSTAPTTVESTIPTKTQDAPAGVISGPASLASRLNDLSSDSDSASDEEVVQVKPSMERSIPTKISDAPNSGVMSGGPVSMASKIDTLISSSSSEDEEDQAVRPTSLQPPSAQPSIQTNNNRLSSSSSSSEDEQELAVNHLQGNPPSMEFQELPSAGSFDLQATGGSLPLSQMDSMPKSKLSENIEDSSSSSDEEIPPQQSLIESLPPADYQQNSEASTIPNRSAPSFYDNVRPVVVAKQVEIGSGDELSGSDWSDNDSSRANIQRAKHKKHLLERKAKRDKYLEANEGKEQKFKNLGKTILGANKLFKLASAADIQSSEPSQERDETLFLKSSEDGIKKKIDFIIMYNFSADPESRNHHESLRRTLKQRLRSKNLIVEDASEDENFEPRTDEEGNIDEKQKYFIKIHAPMVVLKKQAEVLSINCRLQSRKDIKAMIASQVQERIEGGVLEGDSDDEDDEDNDEDSGCLENFFSKTKETWSNFIEKSEGFFQVKEIWDTDPEDYFTAIYRHDLHDYFAKTENEEEFFTDSQRIRMVANILNNIKWEGKNSRKIGIRAFLENEEGAILGYYPLHDGVFNEPQISDEEDFVPKKSLRAYLHRNWSGWKNFYRSQPLDEIRDYFGEKIALYFGFLGFYTNSLIAFSVIGLIVMIYGLATFQTDTVITETCNMTDVILCPKCFDCTFDKASDLCQPLKITYIFDNVFTLGYAFLVSIWAMTFLELWARKNFFLEYEWDLTKIDKDMEPPRARYQAVAPQNRLNPVTFKKEAYIPLSTIYPRKLLSLSVVLFFILLVIASVVAVIVYRMVLSVIVNDLGFAEDSPVGEVVTPSIVVTTTASTISLILIMGFNLIYHKAAAKLTELEVPRTQQEFDDSYSFKIFCFQFVNYYSNLFYIAFFKDTLVGYPTNYLSIKGSDGKEYRWAGCDGGCSYELAIQLIITMVGKQLINNVIEILLPAFQKWWTRKKNEDNLGLNIDARWKADSLLSSSNEIKYGFDVNYLNDYIELAIQFGFAVLFSCAFPLAPLFAFLNNIAEIRIDAAKYVKYSQRPIPERTKNIGIWEPIFRFLAILAVITNGLQLAITSQTVPRIVYAAMGKSENEDLPLAGFARSIYSVYQIPDDFVGGNPENYTECHYEGYRDENLEPTIDYWSDRYARVLFFILYEHAVFLTVWLIVWLIPNKPQSLKNMIKQEEYIVQTILKDKAKKDLSKKNS</sequence>
<dbReference type="Pfam" id="PF16178">
    <property type="entry name" value="Anoct_dimer"/>
    <property type="match status" value="1"/>
</dbReference>
<proteinExistence type="inferred from homology"/>
<name>A0ABN7SVD4_OIKDI</name>
<evidence type="ECO:0000259" key="11">
    <source>
        <dbReference type="Pfam" id="PF16178"/>
    </source>
</evidence>
<feature type="compositionally biased region" description="Polar residues" evidence="9">
    <location>
        <begin position="332"/>
        <end position="346"/>
    </location>
</feature>
<evidence type="ECO:0000256" key="3">
    <source>
        <dbReference type="ARBA" id="ARBA00022475"/>
    </source>
</evidence>
<comment type="similarity">
    <text evidence="2 8">Belongs to the anoctamin family.</text>
</comment>
<evidence type="ECO:0000256" key="9">
    <source>
        <dbReference type="SAM" id="MobiDB-lite"/>
    </source>
</evidence>
<keyword evidence="13" id="KW-1185">Reference proteome</keyword>
<dbReference type="InterPro" id="IPR032394">
    <property type="entry name" value="Anoct_dimer"/>
</dbReference>
<comment type="caution">
    <text evidence="8">Lacks conserved residue(s) required for the propagation of feature annotation.</text>
</comment>
<feature type="transmembrane region" description="Helical" evidence="8">
    <location>
        <begin position="946"/>
        <end position="971"/>
    </location>
</feature>
<keyword evidence="5 8" id="KW-1133">Transmembrane helix</keyword>
<feature type="compositionally biased region" description="Low complexity" evidence="9">
    <location>
        <begin position="96"/>
        <end position="112"/>
    </location>
</feature>
<evidence type="ECO:0000313" key="13">
    <source>
        <dbReference type="Proteomes" id="UP001158576"/>
    </source>
</evidence>
<keyword evidence="6 8" id="KW-0472">Membrane</keyword>
<feature type="domain" description="Anoctamin transmembrane" evidence="10">
    <location>
        <begin position="738"/>
        <end position="1309"/>
    </location>
</feature>
<dbReference type="Pfam" id="PF04547">
    <property type="entry name" value="Anoctamin"/>
    <property type="match status" value="1"/>
</dbReference>
<dbReference type="PANTHER" id="PTHR12308">
    <property type="entry name" value="ANOCTAMIN"/>
    <property type="match status" value="1"/>
</dbReference>
<evidence type="ECO:0000259" key="10">
    <source>
        <dbReference type="Pfam" id="PF04547"/>
    </source>
</evidence>
<keyword evidence="4 8" id="KW-0812">Transmembrane</keyword>
<feature type="compositionally biased region" description="Acidic residues" evidence="9">
    <location>
        <begin position="573"/>
        <end position="586"/>
    </location>
</feature>
<feature type="compositionally biased region" description="Low complexity" evidence="9">
    <location>
        <begin position="150"/>
        <end position="164"/>
    </location>
</feature>
<feature type="region of interest" description="Disordered" evidence="9">
    <location>
        <begin position="1"/>
        <end position="347"/>
    </location>
</feature>
<feature type="transmembrane region" description="Helical" evidence="8">
    <location>
        <begin position="746"/>
        <end position="773"/>
    </location>
</feature>
<gene>
    <name evidence="12" type="ORF">OKIOD_LOCUS11448</name>
</gene>
<organism evidence="12 13">
    <name type="scientific">Oikopleura dioica</name>
    <name type="common">Tunicate</name>
    <dbReference type="NCBI Taxonomy" id="34765"/>
    <lineage>
        <taxon>Eukaryota</taxon>
        <taxon>Metazoa</taxon>
        <taxon>Chordata</taxon>
        <taxon>Tunicata</taxon>
        <taxon>Appendicularia</taxon>
        <taxon>Copelata</taxon>
        <taxon>Oikopleuridae</taxon>
        <taxon>Oikopleura</taxon>
    </lineage>
</organism>
<dbReference type="InterPro" id="IPR049452">
    <property type="entry name" value="Anoctamin_TM"/>
</dbReference>
<dbReference type="EMBL" id="OU015566">
    <property type="protein sequence ID" value="CAG5106101.1"/>
    <property type="molecule type" value="Genomic_DNA"/>
</dbReference>
<evidence type="ECO:0000313" key="12">
    <source>
        <dbReference type="EMBL" id="CAG5106101.1"/>
    </source>
</evidence>
<comment type="subcellular location">
    <subcellularLocation>
        <location evidence="1">Cell membrane</location>
        <topology evidence="1">Multi-pass membrane protein</topology>
    </subcellularLocation>
    <subcellularLocation>
        <location evidence="8">Membrane</location>
        <topology evidence="8">Multi-pass membrane protein</topology>
    </subcellularLocation>
</comment>
<keyword evidence="3" id="KW-1003">Cell membrane</keyword>
<evidence type="ECO:0000256" key="1">
    <source>
        <dbReference type="ARBA" id="ARBA00004651"/>
    </source>
</evidence>
<accession>A0ABN7SVD4</accession>
<evidence type="ECO:0000256" key="4">
    <source>
        <dbReference type="ARBA" id="ARBA00022692"/>
    </source>
</evidence>
<evidence type="ECO:0000256" key="5">
    <source>
        <dbReference type="ARBA" id="ARBA00022989"/>
    </source>
</evidence>